<evidence type="ECO:0000313" key="2">
    <source>
        <dbReference type="Proteomes" id="UP001162992"/>
    </source>
</evidence>
<protein>
    <submittedName>
        <fullName evidence="1">Uncharacterized protein</fullName>
    </submittedName>
</protein>
<name>A0ACC2B000_DIPCM</name>
<reference evidence="2" key="1">
    <citation type="journal article" date="2024" name="Proc. Natl. Acad. Sci. U.S.A.">
        <title>Extraordinary preservation of gene collinearity over three hundred million years revealed in homosporous lycophytes.</title>
        <authorList>
            <person name="Li C."/>
            <person name="Wickell D."/>
            <person name="Kuo L.Y."/>
            <person name="Chen X."/>
            <person name="Nie B."/>
            <person name="Liao X."/>
            <person name="Peng D."/>
            <person name="Ji J."/>
            <person name="Jenkins J."/>
            <person name="Williams M."/>
            <person name="Shu S."/>
            <person name="Plott C."/>
            <person name="Barry K."/>
            <person name="Rajasekar S."/>
            <person name="Grimwood J."/>
            <person name="Han X."/>
            <person name="Sun S."/>
            <person name="Hou Z."/>
            <person name="He W."/>
            <person name="Dai G."/>
            <person name="Sun C."/>
            <person name="Schmutz J."/>
            <person name="Leebens-Mack J.H."/>
            <person name="Li F.W."/>
            <person name="Wang L."/>
        </authorList>
    </citation>
    <scope>NUCLEOTIDE SEQUENCE [LARGE SCALE GENOMIC DNA]</scope>
    <source>
        <strain evidence="2">cv. PW_Plant_1</strain>
    </source>
</reference>
<dbReference type="Proteomes" id="UP001162992">
    <property type="component" value="Chromosome 18"/>
</dbReference>
<comment type="caution">
    <text evidence="1">The sequence shown here is derived from an EMBL/GenBank/DDBJ whole genome shotgun (WGS) entry which is preliminary data.</text>
</comment>
<sequence>MAEGETEWQREIQMQMQMQVGMGVAVGEPIALMARRKPAKDRPNDQKPKPKKRRPHPLAGRSGEGAPIAPPGWLWKAGRRATDMYFCSPTGEKFRAKHLLRAYLDTLPNPPPFGLFRFTIKANEFKDMPLPGVPPEDVDPSDGKKRKSHDIWRSNKKRKPYVRRKLSEIQSQENLTSDSILKLEGNFVGNKGKGVQKYKKTMSSPQNAQRLEQESHLAAANKSNMFGKSKKKMLSLHNVQHLEQKFHVLNNKNFSKKRLKKKSSKLFSQLLAAPTSYHVLSKDATVLRMFLDEAEKLKEKSEEEISELRNILLNRRYLSTRLGRYPDKVLRVFFSLLRNQDAPLSIGKNELIELCSKWSCKHKNYWCLLETKRINLFKKQLLKAEKAQMDPCLLDLIEASNENEDEGEVLDTPFSHKSNSSKDQRMEGNYNQNQEILEDLNRPFSATIDGMTAEIVRNEVGHQVNGDFDDLATRLARAINGDSFILTTQSGGQNVSLDKRLLSSNYAENAKIAEDFGSNIEASYRQIQSQIFGNLGENTGLGDREIIVAAEELGPDHVASSNACHPKETAWKECSDIALLPQEVKDGADIKPQDKKLKGSDGPVQSCGCQICLRDSTFCFGCACSFCRTAIQHKENWTFTKCPICNHLCHLECALKSRRAGVVPELGLDGEYLCPCCLEKSDLVPFWRDRVKDALSCIDMTLLQKHVTSAILVLNGTHREKYENIHRSVMELHDTLLYNTPCPDLHAILHDIQEKMDNCAELQNHMGNSTGADAKDAILKEEEKLSECRKKAALDFVEWLSAEKNADTQRSFLRDVTELVKKAEENVSMKADRAKTSRDAVKKVEKQLCLMKRSCSGKALSLEQLENQRAALDLELSELDSLQEKVSTITSELQESSARQYSSLLEEVENQRKRVLATKARLEEMASTINFFT</sequence>
<accession>A0ACC2B000</accession>
<organism evidence="1 2">
    <name type="scientific">Diphasiastrum complanatum</name>
    <name type="common">Issler's clubmoss</name>
    <name type="synonym">Lycopodium complanatum</name>
    <dbReference type="NCBI Taxonomy" id="34168"/>
    <lineage>
        <taxon>Eukaryota</taxon>
        <taxon>Viridiplantae</taxon>
        <taxon>Streptophyta</taxon>
        <taxon>Embryophyta</taxon>
        <taxon>Tracheophyta</taxon>
        <taxon>Lycopodiopsida</taxon>
        <taxon>Lycopodiales</taxon>
        <taxon>Lycopodiaceae</taxon>
        <taxon>Lycopodioideae</taxon>
        <taxon>Diphasiastrum</taxon>
    </lineage>
</organism>
<proteinExistence type="predicted"/>
<dbReference type="EMBL" id="CM055109">
    <property type="protein sequence ID" value="KAJ7523105.1"/>
    <property type="molecule type" value="Genomic_DNA"/>
</dbReference>
<evidence type="ECO:0000313" key="1">
    <source>
        <dbReference type="EMBL" id="KAJ7523105.1"/>
    </source>
</evidence>
<keyword evidence="2" id="KW-1185">Reference proteome</keyword>
<gene>
    <name evidence="1" type="ORF">O6H91_18G037700</name>
</gene>